<keyword evidence="2" id="KW-1185">Reference proteome</keyword>
<sequence length="147" mass="17400">MDERQRMEELQDTDFKYVMQDTGNIYIGARLTYAELMDQEMLPFKMKTIIQHYFLKETSLETTLESEFYYLEKGSFLYETFAQLRIKVKVNVLTEKKSLFGKKKMVYTEKILTLKELTEMNLARKKASGMIIREIIVSKLGLMTFSV</sequence>
<organism evidence="1 2">
    <name type="scientific">Suilimivivens aceti</name>
    <dbReference type="NCBI Taxonomy" id="2981774"/>
    <lineage>
        <taxon>Bacteria</taxon>
        <taxon>Bacillati</taxon>
        <taxon>Bacillota</taxon>
        <taxon>Clostridia</taxon>
        <taxon>Lachnospirales</taxon>
        <taxon>Lachnospiraceae</taxon>
        <taxon>Suilimivivens</taxon>
    </lineage>
</organism>
<evidence type="ECO:0000313" key="2">
    <source>
        <dbReference type="Proteomes" id="UP001652432"/>
    </source>
</evidence>
<dbReference type="Proteomes" id="UP001652432">
    <property type="component" value="Unassembled WGS sequence"/>
</dbReference>
<dbReference type="RefSeq" id="WP_262573963.1">
    <property type="nucleotide sequence ID" value="NZ_JAOQKJ010000004.1"/>
</dbReference>
<evidence type="ECO:0000313" key="1">
    <source>
        <dbReference type="EMBL" id="MCU6743972.1"/>
    </source>
</evidence>
<accession>A0ABT2T136</accession>
<dbReference type="EMBL" id="JAOQKJ010000004">
    <property type="protein sequence ID" value="MCU6743972.1"/>
    <property type="molecule type" value="Genomic_DNA"/>
</dbReference>
<reference evidence="1 2" key="1">
    <citation type="journal article" date="2021" name="ISME Commun">
        <title>Automated analysis of genomic sequences facilitates high-throughput and comprehensive description of bacteria.</title>
        <authorList>
            <person name="Hitch T.C.A."/>
        </authorList>
    </citation>
    <scope>NUCLEOTIDE SEQUENCE [LARGE SCALE GENOMIC DNA]</scope>
    <source>
        <strain evidence="1 2">Sanger_18</strain>
    </source>
</reference>
<gene>
    <name evidence="1" type="ORF">OCV77_05590</name>
</gene>
<protein>
    <submittedName>
        <fullName evidence="1">Uncharacterized protein</fullName>
    </submittedName>
</protein>
<proteinExistence type="predicted"/>
<name>A0ABT2T136_9FIRM</name>
<comment type="caution">
    <text evidence="1">The sequence shown here is derived from an EMBL/GenBank/DDBJ whole genome shotgun (WGS) entry which is preliminary data.</text>
</comment>